<dbReference type="Pfam" id="PF00082">
    <property type="entry name" value="Peptidase_S8"/>
    <property type="match status" value="1"/>
</dbReference>
<dbReference type="PROSITE" id="PS51892">
    <property type="entry name" value="SUBTILASE"/>
    <property type="match status" value="1"/>
</dbReference>
<protein>
    <submittedName>
        <fullName evidence="10">S8 family serine peptidase</fullName>
    </submittedName>
</protein>
<feature type="compositionally biased region" description="Low complexity" evidence="6">
    <location>
        <begin position="348"/>
        <end position="378"/>
    </location>
</feature>
<gene>
    <name evidence="10" type="ORF">HCK00_17165</name>
</gene>
<dbReference type="SUPFAM" id="SSF52743">
    <property type="entry name" value="Subtilisin-like"/>
    <property type="match status" value="1"/>
</dbReference>
<dbReference type="PANTHER" id="PTHR43806">
    <property type="entry name" value="PEPTIDASE S8"/>
    <property type="match status" value="1"/>
</dbReference>
<organism evidence="10 11">
    <name type="scientific">Streptomyces zingiberis</name>
    <dbReference type="NCBI Taxonomy" id="2053010"/>
    <lineage>
        <taxon>Bacteria</taxon>
        <taxon>Bacillati</taxon>
        <taxon>Actinomycetota</taxon>
        <taxon>Actinomycetes</taxon>
        <taxon>Kitasatosporales</taxon>
        <taxon>Streptomycetaceae</taxon>
        <taxon>Streptomyces</taxon>
    </lineage>
</organism>
<evidence type="ECO:0000256" key="7">
    <source>
        <dbReference type="SAM" id="Phobius"/>
    </source>
</evidence>
<evidence type="ECO:0000259" key="9">
    <source>
        <dbReference type="Pfam" id="PF00082"/>
    </source>
</evidence>
<evidence type="ECO:0000256" key="1">
    <source>
        <dbReference type="ARBA" id="ARBA00011073"/>
    </source>
</evidence>
<dbReference type="InterPro" id="IPR015500">
    <property type="entry name" value="Peptidase_S8_subtilisin-rel"/>
</dbReference>
<evidence type="ECO:0000313" key="10">
    <source>
        <dbReference type="EMBL" id="NJQ02223.1"/>
    </source>
</evidence>
<evidence type="ECO:0000256" key="8">
    <source>
        <dbReference type="SAM" id="SignalP"/>
    </source>
</evidence>
<comment type="similarity">
    <text evidence="1 5">Belongs to the peptidase S8 family.</text>
</comment>
<feature type="active site" description="Charge relay system" evidence="5">
    <location>
        <position position="71"/>
    </location>
</feature>
<evidence type="ECO:0000256" key="3">
    <source>
        <dbReference type="ARBA" id="ARBA00022801"/>
    </source>
</evidence>
<keyword evidence="4 5" id="KW-0720">Serine protease</keyword>
<dbReference type="EMBL" id="JAATEN010000013">
    <property type="protein sequence ID" value="NJQ02223.1"/>
    <property type="molecule type" value="Genomic_DNA"/>
</dbReference>
<evidence type="ECO:0000256" key="4">
    <source>
        <dbReference type="ARBA" id="ARBA00022825"/>
    </source>
</evidence>
<keyword evidence="7" id="KW-0472">Membrane</keyword>
<dbReference type="NCBIfam" id="TIGR01167">
    <property type="entry name" value="LPXTG_anchor"/>
    <property type="match status" value="1"/>
</dbReference>
<dbReference type="PRINTS" id="PR00723">
    <property type="entry name" value="SUBTILISIN"/>
</dbReference>
<dbReference type="InterPro" id="IPR050131">
    <property type="entry name" value="Peptidase_S8_subtilisin-like"/>
</dbReference>
<evidence type="ECO:0000256" key="6">
    <source>
        <dbReference type="SAM" id="MobiDB-lite"/>
    </source>
</evidence>
<dbReference type="InterPro" id="IPR036852">
    <property type="entry name" value="Peptidase_S8/S53_dom_sf"/>
</dbReference>
<reference evidence="10 11" key="1">
    <citation type="submission" date="2020-03" db="EMBL/GenBank/DDBJ databases">
        <title>WGS of actinomycetes isolated from Thailand.</title>
        <authorList>
            <person name="Thawai C."/>
        </authorList>
    </citation>
    <scope>NUCLEOTIDE SEQUENCE [LARGE SCALE GENOMIC DNA]</scope>
    <source>
        <strain evidence="10 11">PLAI 1-29</strain>
    </source>
</reference>
<name>A0ABX1C0Z0_9ACTN</name>
<sequence>MTAGMTRVQETLRRSFCAVAVLSTLGATALGAAPTAAAQDVRSKQWYLDAMHAEEIWKKATGEGIKVAVIDSGVNAATPSLKGQVLKGKDLTDRSGDETSDYDGHGTNMAELIAGTGKGGGIQGLAPGAKIIPFRIQVGLPKGAINRGSIPNAIKAAGDSDAQIISMSIGSEYFGAQEEEAIKYARSQGKLLLAAAGNNAKEGNGKSYPAAYPEVVGVAATGPDGKVADYSQHGEVIDLAAPANEIPLWCDATFKSYCDSNGGTSSATAIASASAALIWSANPDWTANQVLRVMIESAGRGEDWPEGPSNYLGHGIVRPGAHINRGIGKPGAPDIDPLTNEKTGGGNASDTSGSSDKGGSDSSTSESSEPASSQPGQDGSDDDTAVAGSDKTGNDGGSTGLLIAGAAAVAALGGAGFFILRRRRTA</sequence>
<evidence type="ECO:0000256" key="2">
    <source>
        <dbReference type="ARBA" id="ARBA00022670"/>
    </source>
</evidence>
<proteinExistence type="inferred from homology"/>
<evidence type="ECO:0000313" key="11">
    <source>
        <dbReference type="Proteomes" id="UP000695264"/>
    </source>
</evidence>
<keyword evidence="2 5" id="KW-0645">Protease</keyword>
<keyword evidence="3 5" id="KW-0378">Hydrolase</keyword>
<feature type="active site" description="Charge relay system" evidence="5">
    <location>
        <position position="265"/>
    </location>
</feature>
<dbReference type="InterPro" id="IPR000209">
    <property type="entry name" value="Peptidase_S8/S53_dom"/>
</dbReference>
<accession>A0ABX1C0Z0</accession>
<feature type="transmembrane region" description="Helical" evidence="7">
    <location>
        <begin position="401"/>
        <end position="420"/>
    </location>
</feature>
<feature type="region of interest" description="Disordered" evidence="6">
    <location>
        <begin position="322"/>
        <end position="400"/>
    </location>
</feature>
<keyword evidence="11" id="KW-1185">Reference proteome</keyword>
<keyword evidence="8" id="KW-0732">Signal</keyword>
<comment type="caution">
    <text evidence="10">The sequence shown here is derived from an EMBL/GenBank/DDBJ whole genome shotgun (WGS) entry which is preliminary data.</text>
</comment>
<feature type="active site" description="Charge relay system" evidence="5">
    <location>
        <position position="105"/>
    </location>
</feature>
<feature type="chain" id="PRO_5045382073" evidence="8">
    <location>
        <begin position="33"/>
        <end position="426"/>
    </location>
</feature>
<keyword evidence="7" id="KW-0812">Transmembrane</keyword>
<keyword evidence="7" id="KW-1133">Transmembrane helix</keyword>
<dbReference type="Proteomes" id="UP000695264">
    <property type="component" value="Unassembled WGS sequence"/>
</dbReference>
<dbReference type="Gene3D" id="3.40.50.200">
    <property type="entry name" value="Peptidase S8/S53 domain"/>
    <property type="match status" value="1"/>
</dbReference>
<evidence type="ECO:0000256" key="5">
    <source>
        <dbReference type="PROSITE-ProRule" id="PRU01240"/>
    </source>
</evidence>
<feature type="domain" description="Peptidase S8/S53" evidence="9">
    <location>
        <begin position="62"/>
        <end position="315"/>
    </location>
</feature>
<dbReference type="PANTHER" id="PTHR43806:SF11">
    <property type="entry name" value="CEREVISIN-RELATED"/>
    <property type="match status" value="1"/>
</dbReference>
<feature type="signal peptide" evidence="8">
    <location>
        <begin position="1"/>
        <end position="32"/>
    </location>
</feature>